<comment type="caution">
    <text evidence="1">The sequence shown here is derived from an EMBL/GenBank/DDBJ whole genome shotgun (WGS) entry which is preliminary data.</text>
</comment>
<evidence type="ECO:0000313" key="1">
    <source>
        <dbReference type="EMBL" id="GAA2679302.1"/>
    </source>
</evidence>
<gene>
    <name evidence="1" type="ORF">GCM10009864_59320</name>
</gene>
<dbReference type="EMBL" id="BAAARK010000024">
    <property type="protein sequence ID" value="GAA2679302.1"/>
    <property type="molecule type" value="Genomic_DNA"/>
</dbReference>
<evidence type="ECO:0000313" key="2">
    <source>
        <dbReference type="Proteomes" id="UP001500994"/>
    </source>
</evidence>
<protein>
    <submittedName>
        <fullName evidence="1">Uncharacterized protein</fullName>
    </submittedName>
</protein>
<keyword evidence="2" id="KW-1185">Reference proteome</keyword>
<organism evidence="1 2">
    <name type="scientific">Streptomyces lunalinharesii</name>
    <dbReference type="NCBI Taxonomy" id="333384"/>
    <lineage>
        <taxon>Bacteria</taxon>
        <taxon>Bacillati</taxon>
        <taxon>Actinomycetota</taxon>
        <taxon>Actinomycetes</taxon>
        <taxon>Kitasatosporales</taxon>
        <taxon>Streptomycetaceae</taxon>
        <taxon>Streptomyces</taxon>
    </lineage>
</organism>
<accession>A0ABN3SK18</accession>
<proteinExistence type="predicted"/>
<reference evidence="1 2" key="1">
    <citation type="journal article" date="2019" name="Int. J. Syst. Evol. Microbiol.">
        <title>The Global Catalogue of Microorganisms (GCM) 10K type strain sequencing project: providing services to taxonomists for standard genome sequencing and annotation.</title>
        <authorList>
            <consortium name="The Broad Institute Genomics Platform"/>
            <consortium name="The Broad Institute Genome Sequencing Center for Infectious Disease"/>
            <person name="Wu L."/>
            <person name="Ma J."/>
        </authorList>
    </citation>
    <scope>NUCLEOTIDE SEQUENCE [LARGE SCALE GENOMIC DNA]</scope>
    <source>
        <strain evidence="1 2">JCM 16374</strain>
    </source>
</reference>
<name>A0ABN3SK18_9ACTN</name>
<sequence>MRKVAGHAVKRYAVKRGTPSPIASPQSVGAGAATERKACSLTVNFDPLADSCELSLAMALLRRGNLNRALIWGSSSPSSQGYYLQHPTAHAIADGIAWDGGHRPAADTEAVAWRPVIARTFEWHGRKRS</sequence>
<dbReference type="Proteomes" id="UP001500994">
    <property type="component" value="Unassembled WGS sequence"/>
</dbReference>